<evidence type="ECO:0000313" key="2">
    <source>
        <dbReference type="Proteomes" id="UP000507470"/>
    </source>
</evidence>
<organism evidence="1 2">
    <name type="scientific">Mytilus coruscus</name>
    <name type="common">Sea mussel</name>
    <dbReference type="NCBI Taxonomy" id="42192"/>
    <lineage>
        <taxon>Eukaryota</taxon>
        <taxon>Metazoa</taxon>
        <taxon>Spiralia</taxon>
        <taxon>Lophotrochozoa</taxon>
        <taxon>Mollusca</taxon>
        <taxon>Bivalvia</taxon>
        <taxon>Autobranchia</taxon>
        <taxon>Pteriomorphia</taxon>
        <taxon>Mytilida</taxon>
        <taxon>Mytiloidea</taxon>
        <taxon>Mytilidae</taxon>
        <taxon>Mytilinae</taxon>
        <taxon>Mytilus</taxon>
    </lineage>
</organism>
<dbReference type="Proteomes" id="UP000507470">
    <property type="component" value="Unassembled WGS sequence"/>
</dbReference>
<gene>
    <name evidence="1" type="ORF">MCOR_39460</name>
</gene>
<sequence>MRSLESDKRKAIKNLEHDITNCINHIYGDHSRCSDFCKANLKDKSSVQAIDDNDDTENIFDEQCCFWNEGTSNDVLEESRLSSDLSITDLMSCMRQDLSLILSRVAKKSSSLLGNFTSNLAEMWMHVRTKYDGVRSIIIVIVDLGITDAMLQVCALIKVFSGHHKPGKKQLHRSLDITLLICIVRDYNA</sequence>
<protein>
    <submittedName>
        <fullName evidence="1">Uncharacterized protein</fullName>
    </submittedName>
</protein>
<name>A0A6J8DDU8_MYTCO</name>
<accession>A0A6J8DDU8</accession>
<keyword evidence="2" id="KW-1185">Reference proteome</keyword>
<reference evidence="1 2" key="1">
    <citation type="submission" date="2020-06" db="EMBL/GenBank/DDBJ databases">
        <authorList>
            <person name="Li R."/>
            <person name="Bekaert M."/>
        </authorList>
    </citation>
    <scope>NUCLEOTIDE SEQUENCE [LARGE SCALE GENOMIC DNA]</scope>
    <source>
        <strain evidence="2">wild</strain>
    </source>
</reference>
<dbReference type="OrthoDB" id="421276at2759"/>
<dbReference type="EMBL" id="CACVKT020007139">
    <property type="protein sequence ID" value="CAC5405811.1"/>
    <property type="molecule type" value="Genomic_DNA"/>
</dbReference>
<dbReference type="AlphaFoldDB" id="A0A6J8DDU8"/>
<evidence type="ECO:0000313" key="1">
    <source>
        <dbReference type="EMBL" id="CAC5405811.1"/>
    </source>
</evidence>
<proteinExistence type="predicted"/>